<dbReference type="EMBL" id="CACRXK020001948">
    <property type="protein sequence ID" value="CAB3991949.1"/>
    <property type="molecule type" value="Genomic_DNA"/>
</dbReference>
<dbReference type="AlphaFoldDB" id="A0A6S7GPT3"/>
<keyword evidence="2" id="KW-1185">Reference proteome</keyword>
<evidence type="ECO:0000313" key="1">
    <source>
        <dbReference type="EMBL" id="CAB3991949.1"/>
    </source>
</evidence>
<protein>
    <submittedName>
        <fullName evidence="1">Uncharacterized protein</fullName>
    </submittedName>
</protein>
<name>A0A6S7GPT3_PARCT</name>
<proteinExistence type="predicted"/>
<accession>A0A6S7GPT3</accession>
<sequence>MSILMGYDYFDTTKKDLEILEEKVTDIEKTQQRNTAEIQKNKTELIDLNDIGRNPPVQYDLTQLSGYPPGFRETTTVSATDQKNTKFIIFKVSGGGINQETQSPTYGFYAGSTGNVVMFTETQTGSIVRTTFSFFYMSTKKITIFGLKFRNIDTAGNSSVRKKSTVLKCFLVT</sequence>
<organism evidence="1 2">
    <name type="scientific">Paramuricea clavata</name>
    <name type="common">Red gorgonian</name>
    <name type="synonym">Violescent sea-whip</name>
    <dbReference type="NCBI Taxonomy" id="317549"/>
    <lineage>
        <taxon>Eukaryota</taxon>
        <taxon>Metazoa</taxon>
        <taxon>Cnidaria</taxon>
        <taxon>Anthozoa</taxon>
        <taxon>Octocorallia</taxon>
        <taxon>Malacalcyonacea</taxon>
        <taxon>Plexauridae</taxon>
        <taxon>Paramuricea</taxon>
    </lineage>
</organism>
<reference evidence="1" key="1">
    <citation type="submission" date="2020-04" db="EMBL/GenBank/DDBJ databases">
        <authorList>
            <person name="Alioto T."/>
            <person name="Alioto T."/>
            <person name="Gomez Garrido J."/>
        </authorList>
    </citation>
    <scope>NUCLEOTIDE SEQUENCE</scope>
    <source>
        <strain evidence="1">A484AB</strain>
    </source>
</reference>
<evidence type="ECO:0000313" key="2">
    <source>
        <dbReference type="Proteomes" id="UP001152795"/>
    </source>
</evidence>
<comment type="caution">
    <text evidence="1">The sequence shown here is derived from an EMBL/GenBank/DDBJ whole genome shotgun (WGS) entry which is preliminary data.</text>
</comment>
<gene>
    <name evidence="1" type="ORF">PACLA_8A049035</name>
</gene>
<dbReference type="Proteomes" id="UP001152795">
    <property type="component" value="Unassembled WGS sequence"/>
</dbReference>